<dbReference type="Gene3D" id="2.60.120.200">
    <property type="match status" value="1"/>
</dbReference>
<comment type="caution">
    <text evidence="2">Lacks conserved residue(s) required for the propagation of feature annotation.</text>
</comment>
<reference evidence="5" key="2">
    <citation type="submission" date="2025-09" db="UniProtKB">
        <authorList>
            <consortium name="Ensembl"/>
        </authorList>
    </citation>
    <scope>IDENTIFICATION</scope>
</reference>
<evidence type="ECO:0000313" key="5">
    <source>
        <dbReference type="Ensembl" id="ENSSHBP00005008721.1"/>
    </source>
</evidence>
<dbReference type="Pfam" id="PF02210">
    <property type="entry name" value="Laminin_G_2"/>
    <property type="match status" value="1"/>
</dbReference>
<keyword evidence="6" id="KW-1185">Reference proteome</keyword>
<evidence type="ECO:0000256" key="2">
    <source>
        <dbReference type="PROSITE-ProRule" id="PRU00076"/>
    </source>
</evidence>
<feature type="domain" description="Laminin G" evidence="3">
    <location>
        <begin position="40"/>
        <end position="216"/>
    </location>
</feature>
<dbReference type="PROSITE" id="PS50026">
    <property type="entry name" value="EGF_3"/>
    <property type="match status" value="1"/>
</dbReference>
<dbReference type="SUPFAM" id="SSF49899">
    <property type="entry name" value="Concanavalin A-like lectins/glucanases"/>
    <property type="match status" value="1"/>
</dbReference>
<dbReference type="Ensembl" id="ENSSHBT00005010513.1">
    <property type="protein sequence ID" value="ENSSHBP00005008721.1"/>
    <property type="gene ID" value="ENSSHBG00005007628.1"/>
</dbReference>
<dbReference type="CDD" id="cd00110">
    <property type="entry name" value="LamG"/>
    <property type="match status" value="1"/>
</dbReference>
<evidence type="ECO:0000259" key="4">
    <source>
        <dbReference type="PROSITE" id="PS50026"/>
    </source>
</evidence>
<dbReference type="PROSITE" id="PS50025">
    <property type="entry name" value="LAM_G_DOMAIN"/>
    <property type="match status" value="1"/>
</dbReference>
<keyword evidence="1" id="KW-1015">Disulfide bond</keyword>
<dbReference type="AlphaFoldDB" id="A0A672U2K5"/>
<dbReference type="InterPro" id="IPR000742">
    <property type="entry name" value="EGF"/>
</dbReference>
<evidence type="ECO:0000256" key="1">
    <source>
        <dbReference type="ARBA" id="ARBA00023157"/>
    </source>
</evidence>
<proteinExistence type="predicted"/>
<accession>A0A672U2K5</accession>
<dbReference type="InParanoid" id="A0A672U2K5"/>
<protein>
    <recommendedName>
        <fullName evidence="7">Laminin G domain-containing protein</fullName>
    </recommendedName>
</protein>
<name>A0A672U2K5_STRHB</name>
<keyword evidence="2" id="KW-0245">EGF-like domain</keyword>
<dbReference type="Proteomes" id="UP000472266">
    <property type="component" value="Unplaced"/>
</dbReference>
<dbReference type="SMART" id="SM00282">
    <property type="entry name" value="LamG"/>
    <property type="match status" value="1"/>
</dbReference>
<dbReference type="InterPro" id="IPR001791">
    <property type="entry name" value="Laminin_G"/>
</dbReference>
<dbReference type="OMA" id="FARYGRW"/>
<sequence>MGRHPEPYGGAPRALWGGTQMPMGSLGGPCSPPSWGCWGGGAFGGAPGQWARYGRWAPGAGGQLSFSLKTNISRALLLYLDDGGNCDFLELLVAEGRLRLRFAIACAEPATVQPPPVVSDGRWHMVLLTRNARETALAVDGDARAGAVRSKRAEMLVASDLFVGGIPPDVRLSALTLSTVKYEAPFRGWVANLKVGDVPAALLGAHGVRGEGQERCARHPPCAHGGRCTLRRGEPHCDCAGTGHRGVGHCLHGIGPCCHCVGHLHGIDVFVVLTSHGIGHLLHGIERLHGVRHLHGVDVFMALDSSMVWVMS</sequence>
<dbReference type="GO" id="GO:0016020">
    <property type="term" value="C:membrane"/>
    <property type="evidence" value="ECO:0007669"/>
    <property type="project" value="UniProtKB-SubCell"/>
</dbReference>
<evidence type="ECO:0000313" key="6">
    <source>
        <dbReference type="Proteomes" id="UP000472266"/>
    </source>
</evidence>
<feature type="domain" description="EGF-like" evidence="4">
    <location>
        <begin position="212"/>
        <end position="251"/>
    </location>
</feature>
<dbReference type="InterPro" id="IPR050372">
    <property type="entry name" value="Neurexin-related_CASP"/>
</dbReference>
<reference evidence="5" key="1">
    <citation type="submission" date="2025-08" db="UniProtKB">
        <authorList>
            <consortium name="Ensembl"/>
        </authorList>
    </citation>
    <scope>IDENTIFICATION</scope>
</reference>
<dbReference type="PANTHER" id="PTHR15036:SF49">
    <property type="entry name" value="AXOTACTIN"/>
    <property type="match status" value="1"/>
</dbReference>
<dbReference type="InterPro" id="IPR013320">
    <property type="entry name" value="ConA-like_dom_sf"/>
</dbReference>
<dbReference type="CDD" id="cd00053">
    <property type="entry name" value="EGF"/>
    <property type="match status" value="1"/>
</dbReference>
<evidence type="ECO:0000259" key="3">
    <source>
        <dbReference type="PROSITE" id="PS50025"/>
    </source>
</evidence>
<organism evidence="5 6">
    <name type="scientific">Strigops habroptila</name>
    <name type="common">Kakapo</name>
    <dbReference type="NCBI Taxonomy" id="2489341"/>
    <lineage>
        <taxon>Eukaryota</taxon>
        <taxon>Metazoa</taxon>
        <taxon>Chordata</taxon>
        <taxon>Craniata</taxon>
        <taxon>Vertebrata</taxon>
        <taxon>Euteleostomi</taxon>
        <taxon>Archelosauria</taxon>
        <taxon>Archosauria</taxon>
        <taxon>Dinosauria</taxon>
        <taxon>Saurischia</taxon>
        <taxon>Theropoda</taxon>
        <taxon>Coelurosauria</taxon>
        <taxon>Aves</taxon>
        <taxon>Neognathae</taxon>
        <taxon>Neoaves</taxon>
        <taxon>Telluraves</taxon>
        <taxon>Australaves</taxon>
        <taxon>Psittaciformes</taxon>
        <taxon>Psittacidae</taxon>
        <taxon>Strigops</taxon>
    </lineage>
</organism>
<dbReference type="PANTHER" id="PTHR15036">
    <property type="entry name" value="PIKACHURIN-LIKE PROTEIN"/>
    <property type="match status" value="1"/>
</dbReference>
<dbReference type="GeneTree" id="ENSGT00940000155978"/>
<evidence type="ECO:0008006" key="7">
    <source>
        <dbReference type="Google" id="ProtNLM"/>
    </source>
</evidence>